<proteinExistence type="predicted"/>
<comment type="caution">
    <text evidence="1">The sequence shown here is derived from an EMBL/GenBank/DDBJ whole genome shotgun (WGS) entry which is preliminary data.</text>
</comment>
<accession>A0ABV4G7N4</accession>
<dbReference type="SUPFAM" id="SSF88723">
    <property type="entry name" value="PIN domain-like"/>
    <property type="match status" value="1"/>
</dbReference>
<dbReference type="Proteomes" id="UP001565474">
    <property type="component" value="Unassembled WGS sequence"/>
</dbReference>
<name>A0ABV4G7N4_9BRAD</name>
<dbReference type="EMBL" id="JBGBZN010000001">
    <property type="protein sequence ID" value="MEY9467922.1"/>
    <property type="molecule type" value="Genomic_DNA"/>
</dbReference>
<protein>
    <submittedName>
        <fullName evidence="1">Nucleic acid-binding protein</fullName>
    </submittedName>
</protein>
<reference evidence="1 2" key="1">
    <citation type="submission" date="2024-07" db="EMBL/GenBank/DDBJ databases">
        <title>Genomic Encyclopedia of Type Strains, Phase V (KMG-V): Genome sequencing to study the core and pangenomes of soil and plant-associated prokaryotes.</title>
        <authorList>
            <person name="Whitman W."/>
        </authorList>
    </citation>
    <scope>NUCLEOTIDE SEQUENCE [LARGE SCALE GENOMIC DNA]</scope>
    <source>
        <strain evidence="1 2">USDA 222</strain>
    </source>
</reference>
<sequence length="163" mass="18105">MAVLVSDTSVLIDLERGALLEDLFRLPFEFAVPDLLFVRELAGDLGDRLTALGLRVEELSPAELTRATTVRRQRAHLSTPDTFAFAIAESRQWTLLTGDGGLRELATSVGLQMHGVLWIFDQLADGNHCELSRLHTGLTAISTHPRCRLPTTEVRRRLTRFGA</sequence>
<evidence type="ECO:0000313" key="1">
    <source>
        <dbReference type="EMBL" id="MEY9467922.1"/>
    </source>
</evidence>
<gene>
    <name evidence="1" type="ORF">ABH992_000321</name>
</gene>
<dbReference type="Pfam" id="PF11848">
    <property type="entry name" value="DUF3368"/>
    <property type="match status" value="1"/>
</dbReference>
<dbReference type="InterPro" id="IPR021799">
    <property type="entry name" value="PIN-like_prokaryotic"/>
</dbReference>
<keyword evidence="2" id="KW-1185">Reference proteome</keyword>
<dbReference type="RefSeq" id="WP_036046156.1">
    <property type="nucleotide sequence ID" value="NZ_JBGBYH010000001.1"/>
</dbReference>
<organism evidence="1 2">
    <name type="scientific">Bradyrhizobium yuanmingense</name>
    <dbReference type="NCBI Taxonomy" id="108015"/>
    <lineage>
        <taxon>Bacteria</taxon>
        <taxon>Pseudomonadati</taxon>
        <taxon>Pseudomonadota</taxon>
        <taxon>Alphaproteobacteria</taxon>
        <taxon>Hyphomicrobiales</taxon>
        <taxon>Nitrobacteraceae</taxon>
        <taxon>Bradyrhizobium</taxon>
    </lineage>
</organism>
<dbReference type="InterPro" id="IPR029060">
    <property type="entry name" value="PIN-like_dom_sf"/>
</dbReference>
<evidence type="ECO:0000313" key="2">
    <source>
        <dbReference type="Proteomes" id="UP001565474"/>
    </source>
</evidence>